<evidence type="ECO:0008006" key="3">
    <source>
        <dbReference type="Google" id="ProtNLM"/>
    </source>
</evidence>
<dbReference type="EMBL" id="KN882089">
    <property type="protein sequence ID" value="KIY44529.1"/>
    <property type="molecule type" value="Genomic_DNA"/>
</dbReference>
<dbReference type="PANTHER" id="PTHR48312:SF1">
    <property type="entry name" value="SULFOTRANSFERASE"/>
    <property type="match status" value="1"/>
</dbReference>
<name>A0A0D7A2D0_9AGAR</name>
<protein>
    <recommendedName>
        <fullName evidence="3">Sulfotransferase domain-containing protein</fullName>
    </recommendedName>
</protein>
<keyword evidence="2" id="KW-1185">Reference proteome</keyword>
<gene>
    <name evidence="1" type="ORF">FISHEDRAFT_51179</name>
</gene>
<organism evidence="1 2">
    <name type="scientific">Fistulina hepatica ATCC 64428</name>
    <dbReference type="NCBI Taxonomy" id="1128425"/>
    <lineage>
        <taxon>Eukaryota</taxon>
        <taxon>Fungi</taxon>
        <taxon>Dikarya</taxon>
        <taxon>Basidiomycota</taxon>
        <taxon>Agaricomycotina</taxon>
        <taxon>Agaricomycetes</taxon>
        <taxon>Agaricomycetidae</taxon>
        <taxon>Agaricales</taxon>
        <taxon>Fistulinaceae</taxon>
        <taxon>Fistulina</taxon>
    </lineage>
</organism>
<dbReference type="Gene3D" id="3.40.50.300">
    <property type="entry name" value="P-loop containing nucleotide triphosphate hydrolases"/>
    <property type="match status" value="1"/>
</dbReference>
<accession>A0A0D7A2D0</accession>
<dbReference type="InterPro" id="IPR027417">
    <property type="entry name" value="P-loop_NTPase"/>
</dbReference>
<sequence>MKSSVYSQHLPDAAPGSFPPIPPIIDHYLDITNYTHLPPDPPLPVANPTLIPDRLFRTLTPVFTIRHPAHAIPSWYRSVSVAGTLGVSVGDPEWLVITSFLWPRLTFDCFRAHFIAQDPDSRWPVVIDADDLIGDPEGIMRQLCALTGLNPEHISTTWTKPYDPLPVPEDHFMYPLKRALFGSNLKHPPDVTTERQKWASQWGENIADAIARAVDGAMADYQYLYGFRLLPNITK</sequence>
<proteinExistence type="predicted"/>
<dbReference type="PANTHER" id="PTHR48312">
    <property type="match status" value="1"/>
</dbReference>
<reference evidence="1 2" key="1">
    <citation type="journal article" date="2015" name="Fungal Genet. Biol.">
        <title>Evolution of novel wood decay mechanisms in Agaricales revealed by the genome sequences of Fistulina hepatica and Cylindrobasidium torrendii.</title>
        <authorList>
            <person name="Floudas D."/>
            <person name="Held B.W."/>
            <person name="Riley R."/>
            <person name="Nagy L.G."/>
            <person name="Koehler G."/>
            <person name="Ransdell A.S."/>
            <person name="Younus H."/>
            <person name="Chow J."/>
            <person name="Chiniquy J."/>
            <person name="Lipzen A."/>
            <person name="Tritt A."/>
            <person name="Sun H."/>
            <person name="Haridas S."/>
            <person name="LaButti K."/>
            <person name="Ohm R.A."/>
            <person name="Kues U."/>
            <person name="Blanchette R.A."/>
            <person name="Grigoriev I.V."/>
            <person name="Minto R.E."/>
            <person name="Hibbett D.S."/>
        </authorList>
    </citation>
    <scope>NUCLEOTIDE SEQUENCE [LARGE SCALE GENOMIC DNA]</scope>
    <source>
        <strain evidence="1 2">ATCC 64428</strain>
    </source>
</reference>
<evidence type="ECO:0000313" key="2">
    <source>
        <dbReference type="Proteomes" id="UP000054144"/>
    </source>
</evidence>
<dbReference type="SUPFAM" id="SSF52540">
    <property type="entry name" value="P-loop containing nucleoside triphosphate hydrolases"/>
    <property type="match status" value="1"/>
</dbReference>
<evidence type="ECO:0000313" key="1">
    <source>
        <dbReference type="EMBL" id="KIY44529.1"/>
    </source>
</evidence>
<dbReference type="Proteomes" id="UP000054144">
    <property type="component" value="Unassembled WGS sequence"/>
</dbReference>
<dbReference type="OrthoDB" id="3650366at2759"/>
<dbReference type="AlphaFoldDB" id="A0A0D7A2D0"/>